<dbReference type="EC" id="1.7.1.13" evidence="5"/>
<evidence type="ECO:0000256" key="2">
    <source>
        <dbReference type="ARBA" id="ARBA00022785"/>
    </source>
</evidence>
<feature type="binding site" evidence="5">
    <location>
        <begin position="85"/>
        <end position="86"/>
    </location>
    <ligand>
        <name>NADPH</name>
        <dbReference type="ChEBI" id="CHEBI:57783"/>
    </ligand>
</feature>
<feature type="binding site" evidence="5">
    <location>
        <begin position="222"/>
        <end position="223"/>
    </location>
    <ligand>
        <name>substrate</name>
    </ligand>
</feature>
<reference evidence="7 8" key="1">
    <citation type="journal article" date="2012" name="J. Bacteriol.">
        <title>Genome sequence of an alkane-degrading bacterium, Alcanivorax pacificus type strain W11-5, isolated from deep sea sediment.</title>
        <authorList>
            <person name="Lai Q."/>
            <person name="Shao Z."/>
        </authorList>
    </citation>
    <scope>NUCLEOTIDE SEQUENCE [LARGE SCALE GENOMIC DNA]</scope>
    <source>
        <strain evidence="7 8">W11-5</strain>
    </source>
</reference>
<evidence type="ECO:0000313" key="7">
    <source>
        <dbReference type="EMBL" id="AJD47838.1"/>
    </source>
</evidence>
<keyword evidence="4 5" id="KW-0560">Oxidoreductase</keyword>
<evidence type="ECO:0000313" key="8">
    <source>
        <dbReference type="Proteomes" id="UP000006764"/>
    </source>
</evidence>
<organism evidence="7 8">
    <name type="scientific">Isoalcanivorax pacificus W11-5</name>
    <dbReference type="NCBI Taxonomy" id="391936"/>
    <lineage>
        <taxon>Bacteria</taxon>
        <taxon>Pseudomonadati</taxon>
        <taxon>Pseudomonadota</taxon>
        <taxon>Gammaproteobacteria</taxon>
        <taxon>Oceanospirillales</taxon>
        <taxon>Alcanivoracaceae</taxon>
        <taxon>Isoalcanivorax</taxon>
    </lineage>
</organism>
<dbReference type="GO" id="GO:0008616">
    <property type="term" value="P:tRNA queuosine(34) biosynthetic process"/>
    <property type="evidence" value="ECO:0007669"/>
    <property type="project" value="UniProtKB-UniRule"/>
</dbReference>
<sequence>MGNPFSDTPLGRKTDYLDQYTPSLLCPIPRWDAREALEMADAHLPFHGMDVWNAYELSWLDNRGKPVVAMAEIRVSCTSRNLVESKSLKLYLNSFANTRFADRRAVQQAMEKDLSSAADGAVEVRVLTLEEAARQPMWEAQGTALDHIDLDIDQFEHDASLLMTEQGPERTELLYSHLLRSRCPVTAQPDWATVIIRYTGTPISHASLLRYLISFRNHNGFHEQVVEQIFLDIQRECAPRHLSVNGRFTRRGGLDINPFRSNFEELPPNLRVVRQ</sequence>
<dbReference type="STRING" id="391936.S7S_07110"/>
<feature type="binding site" evidence="5">
    <location>
        <begin position="83"/>
        <end position="85"/>
    </location>
    <ligand>
        <name>substrate</name>
    </ligand>
</feature>
<dbReference type="InterPro" id="IPR029139">
    <property type="entry name" value="QueF_N"/>
</dbReference>
<dbReference type="UniPathway" id="UPA00392"/>
<name>A0A0B4XMT4_9GAMM</name>
<dbReference type="PANTHER" id="PTHR34354">
    <property type="entry name" value="NADPH-DEPENDENT 7-CYANO-7-DEAZAGUANINE REDUCTASE"/>
    <property type="match status" value="1"/>
</dbReference>
<dbReference type="PIRSF" id="PIRSF004750">
    <property type="entry name" value="Nitrile_oxidored_YqcD_prd"/>
    <property type="match status" value="1"/>
</dbReference>
<dbReference type="GO" id="GO:0033739">
    <property type="term" value="F:preQ1 synthase activity"/>
    <property type="evidence" value="ECO:0007669"/>
    <property type="project" value="UniProtKB-UniRule"/>
</dbReference>
<comment type="pathway">
    <text evidence="5">tRNA modification; tRNA-queuosine biosynthesis.</text>
</comment>
<keyword evidence="8" id="KW-1185">Reference proteome</keyword>
<dbReference type="Gene3D" id="3.30.1130.10">
    <property type="match status" value="2"/>
</dbReference>
<dbReference type="AlphaFoldDB" id="A0A0B4XMT4"/>
<dbReference type="RefSeq" id="WP_008739290.1">
    <property type="nucleotide sequence ID" value="NZ_CP004387.1"/>
</dbReference>
<dbReference type="GO" id="GO:0005737">
    <property type="term" value="C:cytoplasm"/>
    <property type="evidence" value="ECO:0007669"/>
    <property type="project" value="UniProtKB-SubCell"/>
</dbReference>
<dbReference type="KEGG" id="apac:S7S_07110"/>
<dbReference type="OrthoDB" id="9789995at2"/>
<proteinExistence type="inferred from homology"/>
<accession>A0A0B4XMT4</accession>
<comment type="subcellular location">
    <subcellularLocation>
        <location evidence="5">Cytoplasm</location>
    </subcellularLocation>
</comment>
<evidence type="ECO:0000256" key="5">
    <source>
        <dbReference type="HAMAP-Rule" id="MF_00817"/>
    </source>
</evidence>
<dbReference type="InterPro" id="IPR016428">
    <property type="entry name" value="QueF_type2"/>
</dbReference>
<keyword evidence="1 5" id="KW-0963">Cytoplasm</keyword>
<feature type="active site" description="Proton donor" evidence="5">
    <location>
        <position position="190"/>
    </location>
</feature>
<dbReference type="NCBIfam" id="TIGR03138">
    <property type="entry name" value="QueF"/>
    <property type="match status" value="1"/>
</dbReference>
<evidence type="ECO:0000256" key="3">
    <source>
        <dbReference type="ARBA" id="ARBA00022857"/>
    </source>
</evidence>
<dbReference type="EMBL" id="CP004387">
    <property type="protein sequence ID" value="AJD47838.1"/>
    <property type="molecule type" value="Genomic_DNA"/>
</dbReference>
<protein>
    <recommendedName>
        <fullName evidence="5">NADPH-dependent 7-cyano-7-deazaguanine reductase</fullName>
        <ecNumber evidence="5">1.7.1.13</ecNumber>
    </recommendedName>
    <alternativeName>
        <fullName evidence="5">7-cyano-7-carbaguanine reductase</fullName>
    </alternativeName>
    <alternativeName>
        <fullName evidence="5">NADPH-dependent nitrile oxidoreductase</fullName>
    </alternativeName>
    <alternativeName>
        <fullName evidence="5">PreQ(0) reductase</fullName>
    </alternativeName>
</protein>
<dbReference type="Proteomes" id="UP000006764">
    <property type="component" value="Chromosome"/>
</dbReference>
<gene>
    <name evidence="5 7" type="primary">queF</name>
    <name evidence="7" type="ORF">S7S_07110</name>
</gene>
<evidence type="ECO:0000256" key="4">
    <source>
        <dbReference type="ARBA" id="ARBA00023002"/>
    </source>
</evidence>
<keyword evidence="3 5" id="KW-0521">NADP</keyword>
<evidence type="ECO:0000259" key="6">
    <source>
        <dbReference type="Pfam" id="PF14819"/>
    </source>
</evidence>
<feature type="binding site" evidence="5">
    <location>
        <begin position="251"/>
        <end position="252"/>
    </location>
    <ligand>
        <name>NADPH</name>
        <dbReference type="ChEBI" id="CHEBI:57783"/>
    </ligand>
</feature>
<comment type="similarity">
    <text evidence="5">Belongs to the GTP cyclohydrolase I family. QueF type 2 subfamily.</text>
</comment>
<dbReference type="Pfam" id="PF14489">
    <property type="entry name" value="QueF"/>
    <property type="match status" value="1"/>
</dbReference>
<comment type="catalytic activity">
    <reaction evidence="5">
        <text>7-aminomethyl-7-carbaguanine + 2 NADP(+) = 7-cyano-7-carbaguanine + 2 NADPH + 3 H(+)</text>
        <dbReference type="Rhea" id="RHEA:13409"/>
        <dbReference type="ChEBI" id="CHEBI:15378"/>
        <dbReference type="ChEBI" id="CHEBI:45075"/>
        <dbReference type="ChEBI" id="CHEBI:57783"/>
        <dbReference type="ChEBI" id="CHEBI:58349"/>
        <dbReference type="ChEBI" id="CHEBI:58703"/>
        <dbReference type="EC" id="1.7.1.13"/>
    </reaction>
</comment>
<keyword evidence="2 5" id="KW-0671">Queuosine biosynthesis</keyword>
<dbReference type="InterPro" id="IPR043133">
    <property type="entry name" value="GTP-CH-I_C/QueF"/>
</dbReference>
<dbReference type="HOGENOM" id="CLU_054738_0_0_6"/>
<dbReference type="InterPro" id="IPR050084">
    <property type="entry name" value="NADPH_dep_7-cyano-7-deazaG_red"/>
</dbReference>
<dbReference type="HAMAP" id="MF_00817">
    <property type="entry name" value="QueF_type2"/>
    <property type="match status" value="1"/>
</dbReference>
<evidence type="ECO:0000256" key="1">
    <source>
        <dbReference type="ARBA" id="ARBA00022490"/>
    </source>
</evidence>
<comment type="subunit">
    <text evidence="5">Homodimer.</text>
</comment>
<dbReference type="Pfam" id="PF14819">
    <property type="entry name" value="QueF_N"/>
    <property type="match status" value="1"/>
</dbReference>
<dbReference type="SUPFAM" id="SSF55620">
    <property type="entry name" value="Tetrahydrobiopterin biosynthesis enzymes-like"/>
    <property type="match status" value="1"/>
</dbReference>
<dbReference type="InterPro" id="IPR029500">
    <property type="entry name" value="QueF"/>
</dbReference>
<comment type="function">
    <text evidence="5">Catalyzes the NADPH-dependent reduction of 7-cyano-7-deazaguanine (preQ0) to 7-aminomethyl-7-deazaguanine (preQ1).</text>
</comment>
<feature type="domain" description="NADPH-dependent 7-cyano-7-deazaguanine reductase N-terminal" evidence="6">
    <location>
        <begin position="16"/>
        <end position="125"/>
    </location>
</feature>
<feature type="active site" description="Thioimide intermediate" evidence="5">
    <location>
        <position position="183"/>
    </location>
</feature>
<dbReference type="PANTHER" id="PTHR34354:SF1">
    <property type="entry name" value="NADPH-DEPENDENT 7-CYANO-7-DEAZAGUANINE REDUCTASE"/>
    <property type="match status" value="1"/>
</dbReference>